<dbReference type="Gramene" id="TuG1812G0100001371.01.T01">
    <property type="protein sequence ID" value="TuG1812G0100001371.01.T01.cds373788"/>
    <property type="gene ID" value="TuG1812G0100001371.01"/>
</dbReference>
<evidence type="ECO:0000313" key="2">
    <source>
        <dbReference type="EnsemblPlants" id="TuG1812G0100001371.01.T01.cds373788"/>
    </source>
</evidence>
<feature type="transmembrane region" description="Helical" evidence="1">
    <location>
        <begin position="43"/>
        <end position="65"/>
    </location>
</feature>
<proteinExistence type="predicted"/>
<accession>A0A8R7JX82</accession>
<dbReference type="EnsemblPlants" id="TuG1812G0100001371.01.T01">
    <property type="protein sequence ID" value="TuG1812G0100001371.01.T01.cds373788"/>
    <property type="gene ID" value="TuG1812G0100001371.01"/>
</dbReference>
<keyword evidence="1" id="KW-0472">Membrane</keyword>
<evidence type="ECO:0000256" key="1">
    <source>
        <dbReference type="SAM" id="Phobius"/>
    </source>
</evidence>
<keyword evidence="1" id="KW-0812">Transmembrane</keyword>
<dbReference type="AlphaFoldDB" id="A0A8R7JX82"/>
<feature type="transmembrane region" description="Helical" evidence="1">
    <location>
        <begin position="72"/>
        <end position="92"/>
    </location>
</feature>
<protein>
    <submittedName>
        <fullName evidence="2">Uncharacterized protein</fullName>
    </submittedName>
</protein>
<reference evidence="2" key="3">
    <citation type="submission" date="2022-06" db="UniProtKB">
        <authorList>
            <consortium name="EnsemblPlants"/>
        </authorList>
    </citation>
    <scope>IDENTIFICATION</scope>
</reference>
<evidence type="ECO:0000313" key="3">
    <source>
        <dbReference type="Proteomes" id="UP000015106"/>
    </source>
</evidence>
<dbReference type="Proteomes" id="UP000015106">
    <property type="component" value="Chromosome 1"/>
</dbReference>
<reference evidence="2" key="2">
    <citation type="submission" date="2018-03" db="EMBL/GenBank/DDBJ databases">
        <title>The Triticum urartu genome reveals the dynamic nature of wheat genome evolution.</title>
        <authorList>
            <person name="Ling H."/>
            <person name="Ma B."/>
            <person name="Shi X."/>
            <person name="Liu H."/>
            <person name="Dong L."/>
            <person name="Sun H."/>
            <person name="Cao Y."/>
            <person name="Gao Q."/>
            <person name="Zheng S."/>
            <person name="Li Y."/>
            <person name="Yu Y."/>
            <person name="Du H."/>
            <person name="Qi M."/>
            <person name="Li Y."/>
            <person name="Yu H."/>
            <person name="Cui Y."/>
            <person name="Wang N."/>
            <person name="Chen C."/>
            <person name="Wu H."/>
            <person name="Zhao Y."/>
            <person name="Zhang J."/>
            <person name="Li Y."/>
            <person name="Zhou W."/>
            <person name="Zhang B."/>
            <person name="Hu W."/>
            <person name="Eijk M."/>
            <person name="Tang J."/>
            <person name="Witsenboer H."/>
            <person name="Zhao S."/>
            <person name="Li Z."/>
            <person name="Zhang A."/>
            <person name="Wang D."/>
            <person name="Liang C."/>
        </authorList>
    </citation>
    <scope>NUCLEOTIDE SEQUENCE [LARGE SCALE GENOMIC DNA]</scope>
    <source>
        <strain evidence="2">cv. G1812</strain>
    </source>
</reference>
<reference evidence="3" key="1">
    <citation type="journal article" date="2013" name="Nature">
        <title>Draft genome of the wheat A-genome progenitor Triticum urartu.</title>
        <authorList>
            <person name="Ling H.Q."/>
            <person name="Zhao S."/>
            <person name="Liu D."/>
            <person name="Wang J."/>
            <person name="Sun H."/>
            <person name="Zhang C."/>
            <person name="Fan H."/>
            <person name="Li D."/>
            <person name="Dong L."/>
            <person name="Tao Y."/>
            <person name="Gao C."/>
            <person name="Wu H."/>
            <person name="Li Y."/>
            <person name="Cui Y."/>
            <person name="Guo X."/>
            <person name="Zheng S."/>
            <person name="Wang B."/>
            <person name="Yu K."/>
            <person name="Liang Q."/>
            <person name="Yang W."/>
            <person name="Lou X."/>
            <person name="Chen J."/>
            <person name="Feng M."/>
            <person name="Jian J."/>
            <person name="Zhang X."/>
            <person name="Luo G."/>
            <person name="Jiang Y."/>
            <person name="Liu J."/>
            <person name="Wang Z."/>
            <person name="Sha Y."/>
            <person name="Zhang B."/>
            <person name="Wu H."/>
            <person name="Tang D."/>
            <person name="Shen Q."/>
            <person name="Xue P."/>
            <person name="Zou S."/>
            <person name="Wang X."/>
            <person name="Liu X."/>
            <person name="Wang F."/>
            <person name="Yang Y."/>
            <person name="An X."/>
            <person name="Dong Z."/>
            <person name="Zhang K."/>
            <person name="Zhang X."/>
            <person name="Luo M.C."/>
            <person name="Dvorak J."/>
            <person name="Tong Y."/>
            <person name="Wang J."/>
            <person name="Yang H."/>
            <person name="Li Z."/>
            <person name="Wang D."/>
            <person name="Zhang A."/>
            <person name="Wang J."/>
        </authorList>
    </citation>
    <scope>NUCLEOTIDE SEQUENCE</scope>
    <source>
        <strain evidence="3">cv. G1812</strain>
    </source>
</reference>
<keyword evidence="1" id="KW-1133">Transmembrane helix</keyword>
<sequence>MVHISAGCCFCKKLLSSLRIARDYSVLNKHMVWHFSYNDFISFWSQIMPLIYFRFILLLLIILALKSNSTVYPWSIIELFVCLFYQASFILFA</sequence>
<organism evidence="2 3">
    <name type="scientific">Triticum urartu</name>
    <name type="common">Red wild einkorn</name>
    <name type="synonym">Crithodium urartu</name>
    <dbReference type="NCBI Taxonomy" id="4572"/>
    <lineage>
        <taxon>Eukaryota</taxon>
        <taxon>Viridiplantae</taxon>
        <taxon>Streptophyta</taxon>
        <taxon>Embryophyta</taxon>
        <taxon>Tracheophyta</taxon>
        <taxon>Spermatophyta</taxon>
        <taxon>Magnoliopsida</taxon>
        <taxon>Liliopsida</taxon>
        <taxon>Poales</taxon>
        <taxon>Poaceae</taxon>
        <taxon>BOP clade</taxon>
        <taxon>Pooideae</taxon>
        <taxon>Triticodae</taxon>
        <taxon>Triticeae</taxon>
        <taxon>Triticinae</taxon>
        <taxon>Triticum</taxon>
    </lineage>
</organism>
<name>A0A8R7JX82_TRIUA</name>
<keyword evidence="3" id="KW-1185">Reference proteome</keyword>